<dbReference type="Pfam" id="PF04965">
    <property type="entry name" value="GPW_gp25"/>
    <property type="match status" value="1"/>
</dbReference>
<feature type="domain" description="IraD/Gp25-like" evidence="1">
    <location>
        <begin position="15"/>
        <end position="85"/>
    </location>
</feature>
<evidence type="ECO:0000313" key="5">
    <source>
        <dbReference type="Proteomes" id="UP000390336"/>
    </source>
</evidence>
<name>A0AAP9GBZ7_9VIBR</name>
<reference evidence="3 5" key="1">
    <citation type="journal article" date="2015" name="Genome Announc.">
        <title>Draft Genome Sequence of Vibrio owensii Strain SH-14, Which Causes Shrimp Acute Hepatopancreatic Necrosis Disease.</title>
        <authorList>
            <person name="Liu L."/>
            <person name="Xiao J."/>
            <person name="Xia X."/>
            <person name="Pan Y."/>
            <person name="Yan S."/>
            <person name="Wang Y."/>
        </authorList>
    </citation>
    <scope>NUCLEOTIDE SEQUENCE [LARGE SCALE GENOMIC DNA]</scope>
    <source>
        <strain evidence="3 5">SH14</strain>
    </source>
</reference>
<dbReference type="EMBL" id="CP045859">
    <property type="protein sequence ID" value="QGH47264.1"/>
    <property type="molecule type" value="Genomic_DNA"/>
</dbReference>
<dbReference type="AlphaFoldDB" id="A0AAP9GBZ7"/>
<protein>
    <recommendedName>
        <fullName evidence="1">IraD/Gp25-like domain-containing protein</fullName>
    </recommendedName>
</protein>
<dbReference type="RefSeq" id="WP_054824822.1">
    <property type="nucleotide sequence ID" value="NZ_CP033138.1"/>
</dbReference>
<dbReference type="SUPFAM" id="SSF160719">
    <property type="entry name" value="gpW/gp25-like"/>
    <property type="match status" value="1"/>
</dbReference>
<dbReference type="Proteomes" id="UP000272136">
    <property type="component" value="Chromosome 2"/>
</dbReference>
<gene>
    <name evidence="3" type="ORF">APZ19_09275</name>
    <name evidence="2" type="ORF">D0812_27520</name>
</gene>
<evidence type="ECO:0000313" key="2">
    <source>
        <dbReference type="EMBL" id="AYO18092.1"/>
    </source>
</evidence>
<organism evidence="3 5">
    <name type="scientific">Vibrio owensii</name>
    <dbReference type="NCBI Taxonomy" id="696485"/>
    <lineage>
        <taxon>Bacteria</taxon>
        <taxon>Pseudomonadati</taxon>
        <taxon>Pseudomonadota</taxon>
        <taxon>Gammaproteobacteria</taxon>
        <taxon>Vibrionales</taxon>
        <taxon>Vibrionaceae</taxon>
        <taxon>Vibrio</taxon>
    </lineage>
</organism>
<evidence type="ECO:0000313" key="3">
    <source>
        <dbReference type="EMBL" id="QGH47264.1"/>
    </source>
</evidence>
<dbReference type="Proteomes" id="UP000390336">
    <property type="component" value="Chromosome 1"/>
</dbReference>
<keyword evidence="4" id="KW-1185">Reference proteome</keyword>
<reference evidence="2 4" key="2">
    <citation type="submission" date="2018-10" db="EMBL/GenBank/DDBJ databases">
        <title>Whole Genome of Vibrio owensii strain 170502, isolated from Acute Hepatopancreatic Necrosis Disease (AHPND) shrimp.</title>
        <authorList>
            <person name="Yan M."/>
            <person name="Wang X."/>
            <person name="Wang Y."/>
        </authorList>
    </citation>
    <scope>NUCLEOTIDE SEQUENCE [LARGE SCALE GENOMIC DNA]</scope>
    <source>
        <strain evidence="2 4">1700302</strain>
    </source>
</reference>
<dbReference type="InterPro" id="IPR007048">
    <property type="entry name" value="IraD/Gp25-like"/>
</dbReference>
<dbReference type="Gene3D" id="3.10.450.40">
    <property type="match status" value="1"/>
</dbReference>
<reference evidence="3" key="3">
    <citation type="submission" date="2019-11" db="EMBL/GenBank/DDBJ databases">
        <title>Complete genome sequence of Vibrio owensii SH-14 isolated from shrimp with acute hepatopancreatic necrosis diease.</title>
        <authorList>
            <person name="Liang X."/>
            <person name="Wang Y."/>
        </authorList>
    </citation>
    <scope>NUCLEOTIDE SEQUENCE</scope>
    <source>
        <strain evidence="3">SH14</strain>
    </source>
</reference>
<accession>A0AAP9GBZ7</accession>
<evidence type="ECO:0000313" key="4">
    <source>
        <dbReference type="Proteomes" id="UP000272136"/>
    </source>
</evidence>
<proteinExistence type="predicted"/>
<dbReference type="EMBL" id="CP033138">
    <property type="protein sequence ID" value="AYO18092.1"/>
    <property type="molecule type" value="Genomic_DNA"/>
</dbReference>
<sequence>MNNALKLFDYGYNAQLVDDIKQSIFAIIFTSKGEKIYMPEYGANALDYIDKPHYECQQLMVAISEQVAEYEPRVKLSTIDVITGDSLTVGKIAISMSFKIMPLNVYTSLVFSDTGTVTTA</sequence>
<evidence type="ECO:0000259" key="1">
    <source>
        <dbReference type="Pfam" id="PF04965"/>
    </source>
</evidence>